<protein>
    <submittedName>
        <fullName evidence="1">Uncharacterized protein</fullName>
    </submittedName>
</protein>
<proteinExistence type="predicted"/>
<dbReference type="RefSeq" id="WP_106293128.1">
    <property type="nucleotide sequence ID" value="NZ_PVTH01000005.1"/>
</dbReference>
<gene>
    <name evidence="1" type="ORF">B0I27_105180</name>
</gene>
<reference evidence="1 2" key="1">
    <citation type="submission" date="2018-03" db="EMBL/GenBank/DDBJ databases">
        <title>Genomic Encyclopedia of Type Strains, Phase III (KMG-III): the genomes of soil and plant-associated and newly described type strains.</title>
        <authorList>
            <person name="Whitman W."/>
        </authorList>
    </citation>
    <scope>NUCLEOTIDE SEQUENCE [LARGE SCALE GENOMIC DNA]</scope>
    <source>
        <strain evidence="1 2">CGMCC 1.9313</strain>
    </source>
</reference>
<dbReference type="Proteomes" id="UP000238034">
    <property type="component" value="Unassembled WGS sequence"/>
</dbReference>
<keyword evidence="2" id="KW-1185">Reference proteome</keyword>
<evidence type="ECO:0000313" key="1">
    <source>
        <dbReference type="EMBL" id="PRY52713.1"/>
    </source>
</evidence>
<sequence length="182" mass="21096">MKLEELEKELSARQGSARAAHLAARCREGSFSCRELIDLTFHSDSVLAFHAAWVLEHVFLEGTSAERDWQYFFARYGEQRNRSCQRHFTKIAIYFFNKVRAVGGIDLECVIERTIEWLADENTPVAVKANCIDILFALRGKEEWLSEELTFQLEFIVRNGTSAALQSRTKKFLTKLRKEQML</sequence>
<comment type="caution">
    <text evidence="1">The sequence shown here is derived from an EMBL/GenBank/DDBJ whole genome shotgun (WGS) entry which is preliminary data.</text>
</comment>
<dbReference type="OrthoDB" id="979487at2"/>
<evidence type="ECO:0000313" key="2">
    <source>
        <dbReference type="Proteomes" id="UP000238034"/>
    </source>
</evidence>
<name>A0A2T0U471_9SPHI</name>
<dbReference type="AlphaFoldDB" id="A0A2T0U471"/>
<dbReference type="EMBL" id="PVTH01000005">
    <property type="protein sequence ID" value="PRY52713.1"/>
    <property type="molecule type" value="Genomic_DNA"/>
</dbReference>
<accession>A0A2T0U471</accession>
<organism evidence="1 2">
    <name type="scientific">Arcticibacter pallidicorallinus</name>
    <dbReference type="NCBI Taxonomy" id="1259464"/>
    <lineage>
        <taxon>Bacteria</taxon>
        <taxon>Pseudomonadati</taxon>
        <taxon>Bacteroidota</taxon>
        <taxon>Sphingobacteriia</taxon>
        <taxon>Sphingobacteriales</taxon>
        <taxon>Sphingobacteriaceae</taxon>
        <taxon>Arcticibacter</taxon>
    </lineage>
</organism>